<dbReference type="Proteomes" id="UP000242930">
    <property type="component" value="Unassembled WGS sequence"/>
</dbReference>
<dbReference type="Pfam" id="PF13460">
    <property type="entry name" value="NAD_binding_10"/>
    <property type="match status" value="1"/>
</dbReference>
<dbReference type="InterPro" id="IPR036291">
    <property type="entry name" value="NAD(P)-bd_dom_sf"/>
</dbReference>
<dbReference type="SUPFAM" id="SSF51735">
    <property type="entry name" value="NAD(P)-binding Rossmann-fold domains"/>
    <property type="match status" value="1"/>
</dbReference>
<evidence type="ECO:0000313" key="2">
    <source>
        <dbReference type="EMBL" id="SEJ14245.1"/>
    </source>
</evidence>
<keyword evidence="3" id="KW-1185">Reference proteome</keyword>
<accession>A0A1H6WPE6</accession>
<evidence type="ECO:0000313" key="3">
    <source>
        <dbReference type="Proteomes" id="UP000242930"/>
    </source>
</evidence>
<organism evidence="2 3">
    <name type="scientific">Pseudomonas linyingensis</name>
    <dbReference type="NCBI Taxonomy" id="915471"/>
    <lineage>
        <taxon>Bacteria</taxon>
        <taxon>Pseudomonadati</taxon>
        <taxon>Pseudomonadota</taxon>
        <taxon>Gammaproteobacteria</taxon>
        <taxon>Pseudomonadales</taxon>
        <taxon>Pseudomonadaceae</taxon>
        <taxon>Pseudomonas</taxon>
    </lineage>
</organism>
<dbReference type="PANTHER" id="PTHR43355">
    <property type="entry name" value="FLAVIN REDUCTASE (NADPH)"/>
    <property type="match status" value="1"/>
</dbReference>
<name>A0A1H6WPE6_9PSED</name>
<dbReference type="RefSeq" id="WP_090309297.1">
    <property type="nucleotide sequence ID" value="NZ_FNZE01000005.1"/>
</dbReference>
<dbReference type="PANTHER" id="PTHR43355:SF2">
    <property type="entry name" value="FLAVIN REDUCTASE (NADPH)"/>
    <property type="match status" value="1"/>
</dbReference>
<dbReference type="EMBL" id="FNZE01000005">
    <property type="protein sequence ID" value="SEJ14245.1"/>
    <property type="molecule type" value="Genomic_DNA"/>
</dbReference>
<feature type="domain" description="NAD(P)-binding" evidence="1">
    <location>
        <begin position="7"/>
        <end position="188"/>
    </location>
</feature>
<dbReference type="OrthoDB" id="7352421at2"/>
<reference evidence="3" key="1">
    <citation type="submission" date="2016-10" db="EMBL/GenBank/DDBJ databases">
        <authorList>
            <person name="Varghese N."/>
            <person name="Submissions S."/>
        </authorList>
    </citation>
    <scope>NUCLEOTIDE SEQUENCE [LARGE SCALE GENOMIC DNA]</scope>
    <source>
        <strain evidence="3">LMG 25967</strain>
    </source>
</reference>
<evidence type="ECO:0000259" key="1">
    <source>
        <dbReference type="Pfam" id="PF13460"/>
    </source>
</evidence>
<dbReference type="AlphaFoldDB" id="A0A1H6WPE6"/>
<dbReference type="STRING" id="915471.SAMN05216201_10539"/>
<dbReference type="GO" id="GO:0016646">
    <property type="term" value="F:oxidoreductase activity, acting on the CH-NH group of donors, NAD or NADP as acceptor"/>
    <property type="evidence" value="ECO:0007669"/>
    <property type="project" value="TreeGrafter"/>
</dbReference>
<sequence>MKVALIGATGNVGGVLLEEALGRGHQVTAIARHAAALAPRPGLTVAELDVADMASLSEVLRGHDAVISSVRFLQLSAATLLAPVRASGVGRLLVVGGAGSLQLPDGSRLVDSPSFPAVARAEALAGCEFLAALASQSELSWTFIAPSAQFARGERTGRYRLGLDRLLVDEQGKSWISVEDFAIALLDELQRGRHPSQRITVGY</sequence>
<dbReference type="InterPro" id="IPR016040">
    <property type="entry name" value="NAD(P)-bd_dom"/>
</dbReference>
<protein>
    <recommendedName>
        <fullName evidence="1">NAD(P)-binding domain-containing protein</fullName>
    </recommendedName>
</protein>
<proteinExistence type="predicted"/>
<dbReference type="Gene3D" id="3.40.50.720">
    <property type="entry name" value="NAD(P)-binding Rossmann-like Domain"/>
    <property type="match status" value="1"/>
</dbReference>
<dbReference type="InterPro" id="IPR051606">
    <property type="entry name" value="Polyketide_Oxido-like"/>
</dbReference>
<gene>
    <name evidence="2" type="ORF">SAMN05216201_10539</name>
</gene>